<dbReference type="GeneID" id="49611343"/>
<dbReference type="EMBL" id="CP031003">
    <property type="protein sequence ID" value="AXN34897.1"/>
    <property type="molecule type" value="Genomic_DNA"/>
</dbReference>
<evidence type="ECO:0000313" key="2">
    <source>
        <dbReference type="EMBL" id="AXN34897.1"/>
    </source>
</evidence>
<keyword evidence="1" id="KW-0472">Membrane</keyword>
<reference evidence="3" key="2">
    <citation type="submission" date="2023-02" db="EMBL/GenBank/DDBJ databases">
        <title>Complete genome sequence of Lactobacillus curvatus CACC879 isolated from Pig feces.</title>
        <authorList>
            <person name="Park S."/>
            <person name="Park M.A."/>
            <person name="Kim D.-H."/>
            <person name="Kim Y."/>
        </authorList>
    </citation>
    <scope>NUCLEOTIDE SEQUENCE</scope>
    <source>
        <strain evidence="3">Curvatus</strain>
        <plasmid evidence="3">p1_CACC879</plasmid>
    </source>
</reference>
<sequence>MKSFSAQLRLHQKMVFDNGNLWGPLLFWIVALLVNYAVQPQDFVGSLATLLMTLFILLTWLTYSYINQFPLQMEKLLILKLKKQRRFYLSLISYLILLGLFFVLIGMGSLAITYVLNGHHAFGRGLSWWDWLGGTLMLTSILPVSVMTGLFWQRRILVNRRMAGTLTILMVVLGSLGEAIVNYWHPYLYILGILPPVSTMAQLFNTLGHISLVDILLSWAMSLGYSLVLLLIDQLILRRRKFLF</sequence>
<feature type="transmembrane region" description="Helical" evidence="1">
    <location>
        <begin position="128"/>
        <end position="152"/>
    </location>
</feature>
<dbReference type="EMBL" id="CP117684">
    <property type="protein sequence ID" value="WDC92974.1"/>
    <property type="molecule type" value="Genomic_DNA"/>
</dbReference>
<feature type="transmembrane region" description="Helical" evidence="1">
    <location>
        <begin position="44"/>
        <end position="66"/>
    </location>
</feature>
<gene>
    <name evidence="2" type="ORF">DT351_00230</name>
    <name evidence="3" type="ORF">PSR33_07390</name>
</gene>
<name>A0A221RXP9_LATCU</name>
<feature type="transmembrane region" description="Helical" evidence="1">
    <location>
        <begin position="164"/>
        <end position="184"/>
    </location>
</feature>
<feature type="transmembrane region" description="Helical" evidence="1">
    <location>
        <begin position="21"/>
        <end position="38"/>
    </location>
</feature>
<evidence type="ECO:0000313" key="3">
    <source>
        <dbReference type="EMBL" id="WDC92974.1"/>
    </source>
</evidence>
<accession>A0A221RXP9</accession>
<dbReference type="AlphaFoldDB" id="A0A221RXP9"/>
<dbReference type="Proteomes" id="UP000257607">
    <property type="component" value="Chromosome"/>
</dbReference>
<evidence type="ECO:0000256" key="1">
    <source>
        <dbReference type="SAM" id="Phobius"/>
    </source>
</evidence>
<geneLocation type="plasmid" evidence="3 5">
    <name>p1_CACC879</name>
</geneLocation>
<evidence type="ECO:0000313" key="5">
    <source>
        <dbReference type="Proteomes" id="UP001215533"/>
    </source>
</evidence>
<evidence type="ECO:0000313" key="4">
    <source>
        <dbReference type="Proteomes" id="UP000257607"/>
    </source>
</evidence>
<protein>
    <recommendedName>
        <fullName evidence="6">ABC transporter permease</fullName>
    </recommendedName>
</protein>
<dbReference type="Proteomes" id="UP001215533">
    <property type="component" value="Plasmid p1_CACC879"/>
</dbReference>
<feature type="transmembrane region" description="Helical" evidence="1">
    <location>
        <begin position="204"/>
        <end position="232"/>
    </location>
</feature>
<evidence type="ECO:0008006" key="6">
    <source>
        <dbReference type="Google" id="ProtNLM"/>
    </source>
</evidence>
<reference evidence="2 4" key="1">
    <citation type="submission" date="2018-07" db="EMBL/GenBank/DDBJ databases">
        <title>Lactobacillus curvatus genome sequence.</title>
        <authorList>
            <person name="Prechtl R."/>
        </authorList>
    </citation>
    <scope>NUCLEOTIDE SEQUENCE [LARGE SCALE GENOMIC DNA]</scope>
    <source>
        <strain evidence="2 4">TMW 1.1928</strain>
    </source>
</reference>
<organism evidence="2 4">
    <name type="scientific">Latilactobacillus curvatus</name>
    <name type="common">Lactobacillus curvatus</name>
    <dbReference type="NCBI Taxonomy" id="28038"/>
    <lineage>
        <taxon>Bacteria</taxon>
        <taxon>Bacillati</taxon>
        <taxon>Bacillota</taxon>
        <taxon>Bacilli</taxon>
        <taxon>Lactobacillales</taxon>
        <taxon>Lactobacillaceae</taxon>
        <taxon>Latilactobacillus</taxon>
    </lineage>
</organism>
<keyword evidence="3" id="KW-0614">Plasmid</keyword>
<proteinExistence type="predicted"/>
<keyword evidence="1" id="KW-0812">Transmembrane</keyword>
<dbReference type="RefSeq" id="WP_056966903.1">
    <property type="nucleotide sequence ID" value="NZ_BJOQ01000010.1"/>
</dbReference>
<feature type="transmembrane region" description="Helical" evidence="1">
    <location>
        <begin position="87"/>
        <end position="116"/>
    </location>
</feature>
<keyword evidence="1" id="KW-1133">Transmembrane helix</keyword>